<sequence>MCRSTSFACVGTSVPAAALHDGSLKRKSFRINETQLVAAALHHGKQLLLVDQTTGVIQAAKSYEISTPLAAESAAVQVHPSSVMGMDGRQRSVNFVGESIHQGVPYFLVELTPSDTTDLFATPSMSSSPAAFRDGSYVAAPGSFLRAAPQAFAPLGMRPELSTPGLFSHGPAEQPSLTRRRRKVSSRGRAEPSAGAYGCASHLAALEMFQAAGPVPAAPPATSISPPLLAGVYNPLLAEASTRAHGAYASPLSAAMPLGAPAALPAVVPLVQSMSSSPDARGGVHDAIHVPMHAAYHQTYTSPAAQAHVHPGALYPMMATPPNLHAAPPQVINSASIGAPLQLASQLARPGREAVQCQHAVATRAPHSSTRRSKHNYVYSTSKTAYFMEPGDPNPVLLTKRDASTLARPAAVPAEAVRLGLVSMLKKPAHVETWLTYYRDVIGIERFFLKVEDTPELEPFFSQEPWCQLVDVSFESGTHRDYFTQMDRQSSHMVCSVPKAFECGLTHLLHVDDDELIYCSAGVDVLRAELARASPSQPDLHMLNIEALYPSEACHNPFKETTVFRHFPTKYCSYTNGKSFGRLDADGLRSHGPHHFRCSNGAGGSKSAVTHMIPPWVATVLHYESASFRKWRRKFVELAARHGDDEKVFARVPFTFYKQSILAALRILESEADPEKLRQAEVAALELWREYKLAPSGLPPPIPGKPQILPGGLTVLSPWLTPPDFNNKPATDTPASIEGVCRLTCCERTAVAKCA</sequence>
<organism evidence="2 3">
    <name type="scientific">Prymnesium parvum</name>
    <name type="common">Toxic golden alga</name>
    <dbReference type="NCBI Taxonomy" id="97485"/>
    <lineage>
        <taxon>Eukaryota</taxon>
        <taxon>Haptista</taxon>
        <taxon>Haptophyta</taxon>
        <taxon>Prymnesiophyceae</taxon>
        <taxon>Prymnesiales</taxon>
        <taxon>Prymnesiaceae</taxon>
        <taxon>Prymnesium</taxon>
    </lineage>
</organism>
<accession>A0AB34JXK3</accession>
<evidence type="ECO:0000313" key="2">
    <source>
        <dbReference type="EMBL" id="KAL1525436.1"/>
    </source>
</evidence>
<feature type="region of interest" description="Disordered" evidence="1">
    <location>
        <begin position="163"/>
        <end position="195"/>
    </location>
</feature>
<protein>
    <recommendedName>
        <fullName evidence="4">Glycosyltransferase family 92 protein</fullName>
    </recommendedName>
</protein>
<evidence type="ECO:0000256" key="1">
    <source>
        <dbReference type="SAM" id="MobiDB-lite"/>
    </source>
</evidence>
<dbReference type="EMBL" id="JBGBPQ010000004">
    <property type="protein sequence ID" value="KAL1525436.1"/>
    <property type="molecule type" value="Genomic_DNA"/>
</dbReference>
<evidence type="ECO:0008006" key="4">
    <source>
        <dbReference type="Google" id="ProtNLM"/>
    </source>
</evidence>
<proteinExistence type="predicted"/>
<dbReference type="Proteomes" id="UP001515480">
    <property type="component" value="Unassembled WGS sequence"/>
</dbReference>
<reference evidence="2 3" key="1">
    <citation type="journal article" date="2024" name="Science">
        <title>Giant polyketide synthase enzymes in the biosynthesis of giant marine polyether toxins.</title>
        <authorList>
            <person name="Fallon T.R."/>
            <person name="Shende V.V."/>
            <person name="Wierzbicki I.H."/>
            <person name="Pendleton A.L."/>
            <person name="Watervoot N.F."/>
            <person name="Auber R.P."/>
            <person name="Gonzalez D.J."/>
            <person name="Wisecaver J.H."/>
            <person name="Moore B.S."/>
        </authorList>
    </citation>
    <scope>NUCLEOTIDE SEQUENCE [LARGE SCALE GENOMIC DNA]</scope>
    <source>
        <strain evidence="2 3">12B1</strain>
    </source>
</reference>
<name>A0AB34JXK3_PRYPA</name>
<dbReference type="AlphaFoldDB" id="A0AB34JXK3"/>
<keyword evidence="3" id="KW-1185">Reference proteome</keyword>
<evidence type="ECO:0000313" key="3">
    <source>
        <dbReference type="Proteomes" id="UP001515480"/>
    </source>
</evidence>
<comment type="caution">
    <text evidence="2">The sequence shown here is derived from an EMBL/GenBank/DDBJ whole genome shotgun (WGS) entry which is preliminary data.</text>
</comment>
<gene>
    <name evidence="2" type="ORF">AB1Y20_020294</name>
</gene>